<keyword evidence="3" id="KW-0805">Transcription regulation</keyword>
<organism evidence="9 10">
    <name type="scientific">Rhododendron simsii</name>
    <name type="common">Sims's rhododendron</name>
    <dbReference type="NCBI Taxonomy" id="118357"/>
    <lineage>
        <taxon>Eukaryota</taxon>
        <taxon>Viridiplantae</taxon>
        <taxon>Streptophyta</taxon>
        <taxon>Embryophyta</taxon>
        <taxon>Tracheophyta</taxon>
        <taxon>Spermatophyta</taxon>
        <taxon>Magnoliopsida</taxon>
        <taxon>eudicotyledons</taxon>
        <taxon>Gunneridae</taxon>
        <taxon>Pentapetalae</taxon>
        <taxon>asterids</taxon>
        <taxon>Ericales</taxon>
        <taxon>Ericaceae</taxon>
        <taxon>Ericoideae</taxon>
        <taxon>Rhodoreae</taxon>
        <taxon>Rhododendron</taxon>
    </lineage>
</organism>
<name>A0A834GDC9_RHOSS</name>
<dbReference type="Proteomes" id="UP000626092">
    <property type="component" value="Unassembled WGS sequence"/>
</dbReference>
<dbReference type="GO" id="GO:0003677">
    <property type="term" value="F:DNA binding"/>
    <property type="evidence" value="ECO:0007669"/>
    <property type="project" value="UniProtKB-KW"/>
</dbReference>
<evidence type="ECO:0000256" key="5">
    <source>
        <dbReference type="ARBA" id="ARBA00023163"/>
    </source>
</evidence>
<dbReference type="Pfam" id="PF00847">
    <property type="entry name" value="AP2"/>
    <property type="match status" value="1"/>
</dbReference>
<dbReference type="GO" id="GO:0003700">
    <property type="term" value="F:DNA-binding transcription factor activity"/>
    <property type="evidence" value="ECO:0007669"/>
    <property type="project" value="InterPro"/>
</dbReference>
<keyword evidence="4" id="KW-0238">DNA-binding</keyword>
<dbReference type="FunFam" id="3.30.730.10:FF:000001">
    <property type="entry name" value="Ethylene-responsive transcription factor 2"/>
    <property type="match status" value="1"/>
</dbReference>
<evidence type="ECO:0000256" key="3">
    <source>
        <dbReference type="ARBA" id="ARBA00023015"/>
    </source>
</evidence>
<dbReference type="GO" id="GO:0009873">
    <property type="term" value="P:ethylene-activated signaling pathway"/>
    <property type="evidence" value="ECO:0007669"/>
    <property type="project" value="InterPro"/>
</dbReference>
<feature type="compositionally biased region" description="Low complexity" evidence="7">
    <location>
        <begin position="167"/>
        <end position="182"/>
    </location>
</feature>
<dbReference type="CDD" id="cd00018">
    <property type="entry name" value="AP2"/>
    <property type="match status" value="1"/>
</dbReference>
<keyword evidence="10" id="KW-1185">Reference proteome</keyword>
<dbReference type="PRINTS" id="PR00367">
    <property type="entry name" value="ETHRSPELEMNT"/>
</dbReference>
<proteinExistence type="predicted"/>
<evidence type="ECO:0000256" key="7">
    <source>
        <dbReference type="SAM" id="MobiDB-lite"/>
    </source>
</evidence>
<keyword evidence="2" id="KW-0611">Plant defense</keyword>
<evidence type="ECO:0000313" key="9">
    <source>
        <dbReference type="EMBL" id="KAF7127800.1"/>
    </source>
</evidence>
<comment type="caution">
    <text evidence="9">The sequence shown here is derived from an EMBL/GenBank/DDBJ whole genome shotgun (WGS) entry which is preliminary data.</text>
</comment>
<accession>A0A834GDC9</accession>
<gene>
    <name evidence="9" type="ORF">RHSIM_Rhsim11G0165600</name>
</gene>
<feature type="domain" description="AP2/ERF" evidence="8">
    <location>
        <begin position="107"/>
        <end position="164"/>
    </location>
</feature>
<dbReference type="PANTHER" id="PTHR31190">
    <property type="entry name" value="DNA-BINDING DOMAIN"/>
    <property type="match status" value="1"/>
</dbReference>
<evidence type="ECO:0000256" key="6">
    <source>
        <dbReference type="ARBA" id="ARBA00023242"/>
    </source>
</evidence>
<reference evidence="9" key="1">
    <citation type="submission" date="2019-11" db="EMBL/GenBank/DDBJ databases">
        <authorList>
            <person name="Liu Y."/>
            <person name="Hou J."/>
            <person name="Li T.-Q."/>
            <person name="Guan C.-H."/>
            <person name="Wu X."/>
            <person name="Wu H.-Z."/>
            <person name="Ling F."/>
            <person name="Zhang R."/>
            <person name="Shi X.-G."/>
            <person name="Ren J.-P."/>
            <person name="Chen E.-F."/>
            <person name="Sun J.-M."/>
        </authorList>
    </citation>
    <scope>NUCLEOTIDE SEQUENCE</scope>
    <source>
        <strain evidence="9">Adult_tree_wgs_1</strain>
        <tissue evidence="9">Leaves</tissue>
    </source>
</reference>
<dbReference type="OrthoDB" id="642765at2759"/>
<dbReference type="Gene3D" id="3.30.730.10">
    <property type="entry name" value="AP2/ERF domain"/>
    <property type="match status" value="1"/>
</dbReference>
<dbReference type="PANTHER" id="PTHR31190:SF181">
    <property type="entry name" value="OS02G0764700 PROTEIN"/>
    <property type="match status" value="1"/>
</dbReference>
<keyword evidence="6" id="KW-0539">Nucleus</keyword>
<evidence type="ECO:0000256" key="2">
    <source>
        <dbReference type="ARBA" id="ARBA00022821"/>
    </source>
</evidence>
<dbReference type="AlphaFoldDB" id="A0A834GDC9"/>
<dbReference type="InterPro" id="IPR016177">
    <property type="entry name" value="DNA-bd_dom_sf"/>
</dbReference>
<keyword evidence="5" id="KW-0804">Transcription</keyword>
<evidence type="ECO:0000256" key="1">
    <source>
        <dbReference type="ARBA" id="ARBA00004123"/>
    </source>
</evidence>
<feature type="region of interest" description="Disordered" evidence="7">
    <location>
        <begin position="165"/>
        <end position="197"/>
    </location>
</feature>
<feature type="region of interest" description="Disordered" evidence="7">
    <location>
        <begin position="1"/>
        <end position="24"/>
    </location>
</feature>
<dbReference type="SMART" id="SM00380">
    <property type="entry name" value="AP2"/>
    <property type="match status" value="1"/>
</dbReference>
<dbReference type="PROSITE" id="PS51032">
    <property type="entry name" value="AP2_ERF"/>
    <property type="match status" value="1"/>
</dbReference>
<protein>
    <recommendedName>
        <fullName evidence="8">AP2/ERF domain-containing protein</fullName>
    </recommendedName>
</protein>
<evidence type="ECO:0000256" key="4">
    <source>
        <dbReference type="ARBA" id="ARBA00023125"/>
    </source>
</evidence>
<comment type="subcellular location">
    <subcellularLocation>
        <location evidence="1">Nucleus</location>
    </subcellularLocation>
</comment>
<evidence type="ECO:0000259" key="8">
    <source>
        <dbReference type="PROSITE" id="PS51032"/>
    </source>
</evidence>
<sequence>MPPIMFNHGDGASTSQPQPPPRLTQDQEFSVMVSALINVINGTATTTASPYQGNQIMPISEPDTCQQCEIKGCLGCNFFGPTQDSKTKSSGRKAKSSIAVVKKKKKNYRGVRQRPWGKWAAEIRDPRRAARVWLGTFETAEAAARAYDKAAIEFRGARAKLNFPFPEEQSTSVSQSQVSNSEQNRENPATEMGRNDEKEFWEGIGEEKIDEWVAMLMDFDGGPSDHSAFGNGHCF</sequence>
<dbReference type="InterPro" id="IPR001471">
    <property type="entry name" value="AP2/ERF_dom"/>
</dbReference>
<dbReference type="InterPro" id="IPR044808">
    <property type="entry name" value="ERF_plant"/>
</dbReference>
<evidence type="ECO:0000313" key="10">
    <source>
        <dbReference type="Proteomes" id="UP000626092"/>
    </source>
</evidence>
<dbReference type="InterPro" id="IPR036955">
    <property type="entry name" value="AP2/ERF_dom_sf"/>
</dbReference>
<dbReference type="EMBL" id="WJXA01000011">
    <property type="protein sequence ID" value="KAF7127800.1"/>
    <property type="molecule type" value="Genomic_DNA"/>
</dbReference>
<dbReference type="SUPFAM" id="SSF54171">
    <property type="entry name" value="DNA-binding domain"/>
    <property type="match status" value="1"/>
</dbReference>
<dbReference type="GO" id="GO:0005634">
    <property type="term" value="C:nucleus"/>
    <property type="evidence" value="ECO:0007669"/>
    <property type="project" value="UniProtKB-SubCell"/>
</dbReference>
<dbReference type="GO" id="GO:0006952">
    <property type="term" value="P:defense response"/>
    <property type="evidence" value="ECO:0007669"/>
    <property type="project" value="UniProtKB-KW"/>
</dbReference>